<evidence type="ECO:0000313" key="3">
    <source>
        <dbReference type="Proteomes" id="UP000285908"/>
    </source>
</evidence>
<feature type="compositionally biased region" description="Low complexity" evidence="1">
    <location>
        <begin position="40"/>
        <end position="60"/>
    </location>
</feature>
<dbReference type="Proteomes" id="UP000285908">
    <property type="component" value="Unassembled WGS sequence"/>
</dbReference>
<accession>A0A438AMD6</accession>
<reference evidence="2 3" key="1">
    <citation type="submission" date="2018-11" db="EMBL/GenBank/DDBJ databases">
        <title>Mesobaculum littorinae gen. nov., sp. nov., isolated from Littorina scabra that represents a novel genus of the order Rhodobacteraceae.</title>
        <authorList>
            <person name="Li F."/>
        </authorList>
    </citation>
    <scope>NUCLEOTIDE SEQUENCE [LARGE SCALE GENOMIC DNA]</scope>
    <source>
        <strain evidence="2 3">M0103</strain>
    </source>
</reference>
<evidence type="ECO:0000256" key="1">
    <source>
        <dbReference type="SAM" id="MobiDB-lite"/>
    </source>
</evidence>
<proteinExistence type="predicted"/>
<keyword evidence="3" id="KW-1185">Reference proteome</keyword>
<feature type="compositionally biased region" description="Basic residues" evidence="1">
    <location>
        <begin position="61"/>
        <end position="74"/>
    </location>
</feature>
<gene>
    <name evidence="2" type="ORF">EKE94_03220</name>
</gene>
<name>A0A438AMD6_9RHOB</name>
<dbReference type="EMBL" id="RQXX01000001">
    <property type="protein sequence ID" value="RVV99706.1"/>
    <property type="molecule type" value="Genomic_DNA"/>
</dbReference>
<dbReference type="AlphaFoldDB" id="A0A438AMD6"/>
<organism evidence="2 3">
    <name type="scientific">Mesobaculum littorinae</name>
    <dbReference type="NCBI Taxonomy" id="2486419"/>
    <lineage>
        <taxon>Bacteria</taxon>
        <taxon>Pseudomonadati</taxon>
        <taxon>Pseudomonadota</taxon>
        <taxon>Alphaproteobacteria</taxon>
        <taxon>Rhodobacterales</taxon>
        <taxon>Roseobacteraceae</taxon>
        <taxon>Mesobaculum</taxon>
    </lineage>
</organism>
<protein>
    <submittedName>
        <fullName evidence="2">Uncharacterized protein</fullName>
    </submittedName>
</protein>
<evidence type="ECO:0000313" key="2">
    <source>
        <dbReference type="EMBL" id="RVV99706.1"/>
    </source>
</evidence>
<feature type="region of interest" description="Disordered" evidence="1">
    <location>
        <begin position="40"/>
        <end position="74"/>
    </location>
</feature>
<sequence length="74" mass="7989">MDYTVKRRHFAAGRFWNEGQTRPADPDDVNAQVHAGTLVAKAQRTAPTKPAAAKPAATKPAAKRPVTRKAKAPQ</sequence>
<comment type="caution">
    <text evidence="2">The sequence shown here is derived from an EMBL/GenBank/DDBJ whole genome shotgun (WGS) entry which is preliminary data.</text>
</comment>
<dbReference type="RefSeq" id="WP_127905149.1">
    <property type="nucleotide sequence ID" value="NZ_RQXX01000001.1"/>
</dbReference>